<protein>
    <recommendedName>
        <fullName evidence="4">Proline rich signal peptide protein</fullName>
    </recommendedName>
</protein>
<dbReference type="RefSeq" id="WP_310377294.1">
    <property type="nucleotide sequence ID" value="NZ_JAVDXT010000010.1"/>
</dbReference>
<evidence type="ECO:0000313" key="3">
    <source>
        <dbReference type="Proteomes" id="UP001180487"/>
    </source>
</evidence>
<evidence type="ECO:0000256" key="1">
    <source>
        <dbReference type="SAM" id="SignalP"/>
    </source>
</evidence>
<organism evidence="2 3">
    <name type="scientific">Rhodoferax ferrireducens</name>
    <dbReference type="NCBI Taxonomy" id="192843"/>
    <lineage>
        <taxon>Bacteria</taxon>
        <taxon>Pseudomonadati</taxon>
        <taxon>Pseudomonadota</taxon>
        <taxon>Betaproteobacteria</taxon>
        <taxon>Burkholderiales</taxon>
        <taxon>Comamonadaceae</taxon>
        <taxon>Rhodoferax</taxon>
    </lineage>
</organism>
<feature type="chain" id="PRO_5045685421" description="Proline rich signal peptide protein" evidence="1">
    <location>
        <begin position="25"/>
        <end position="200"/>
    </location>
</feature>
<sequence>MCSKRAALRFCVYALFCYLPLAQAQSTLVEINQMQVERSDAGVFFSSNLKFELPGLVEDALHKGIPMYFVAEIEVLRDRWYWSDRSVTHQFRYMRLAYQPLTRRWRLNIAPTPIGNSGLGVVLSQNFESLPDALASVQRLSRWRIADAADIEFDGKTHLEFSFQLDVSQLPRPLQIGALGQTDWNLSGSRNLRLTAENPK</sequence>
<comment type="caution">
    <text evidence="2">The sequence shown here is derived from an EMBL/GenBank/DDBJ whole genome shotgun (WGS) entry which is preliminary data.</text>
</comment>
<keyword evidence="1" id="KW-0732">Signal</keyword>
<proteinExistence type="predicted"/>
<evidence type="ECO:0000313" key="2">
    <source>
        <dbReference type="EMBL" id="MDR7380460.1"/>
    </source>
</evidence>
<dbReference type="InterPro" id="IPR025500">
    <property type="entry name" value="DUF4390"/>
</dbReference>
<accession>A0ABU2CGL0</accession>
<dbReference type="EMBL" id="JAVDXT010000010">
    <property type="protein sequence ID" value="MDR7380460.1"/>
    <property type="molecule type" value="Genomic_DNA"/>
</dbReference>
<dbReference type="Pfam" id="PF14334">
    <property type="entry name" value="DUF4390"/>
    <property type="match status" value="1"/>
</dbReference>
<dbReference type="Proteomes" id="UP001180487">
    <property type="component" value="Unassembled WGS sequence"/>
</dbReference>
<gene>
    <name evidence="2" type="ORF">J2X19_005167</name>
</gene>
<evidence type="ECO:0008006" key="4">
    <source>
        <dbReference type="Google" id="ProtNLM"/>
    </source>
</evidence>
<keyword evidence="3" id="KW-1185">Reference proteome</keyword>
<reference evidence="2 3" key="1">
    <citation type="submission" date="2023-07" db="EMBL/GenBank/DDBJ databases">
        <title>Sorghum-associated microbial communities from plants grown in Nebraska, USA.</title>
        <authorList>
            <person name="Schachtman D."/>
        </authorList>
    </citation>
    <scope>NUCLEOTIDE SEQUENCE [LARGE SCALE GENOMIC DNA]</scope>
    <source>
        <strain evidence="2 3">BE313</strain>
    </source>
</reference>
<feature type="signal peptide" evidence="1">
    <location>
        <begin position="1"/>
        <end position="24"/>
    </location>
</feature>
<name>A0ABU2CGL0_9BURK</name>